<organism evidence="2 3">
    <name type="scientific">Trichonephila clavata</name>
    <name type="common">Joro spider</name>
    <name type="synonym">Nephila clavata</name>
    <dbReference type="NCBI Taxonomy" id="2740835"/>
    <lineage>
        <taxon>Eukaryota</taxon>
        <taxon>Metazoa</taxon>
        <taxon>Ecdysozoa</taxon>
        <taxon>Arthropoda</taxon>
        <taxon>Chelicerata</taxon>
        <taxon>Arachnida</taxon>
        <taxon>Araneae</taxon>
        <taxon>Araneomorphae</taxon>
        <taxon>Entelegynae</taxon>
        <taxon>Araneoidea</taxon>
        <taxon>Nephilidae</taxon>
        <taxon>Trichonephila</taxon>
    </lineage>
</organism>
<dbReference type="OrthoDB" id="10456913at2759"/>
<evidence type="ECO:0000313" key="3">
    <source>
        <dbReference type="Proteomes" id="UP000887116"/>
    </source>
</evidence>
<proteinExistence type="predicted"/>
<dbReference type="Proteomes" id="UP000887116">
    <property type="component" value="Unassembled WGS sequence"/>
</dbReference>
<dbReference type="AlphaFoldDB" id="A0A8X6HEK8"/>
<protein>
    <submittedName>
        <fullName evidence="2">Uncharacterized protein</fullName>
    </submittedName>
</protein>
<gene>
    <name evidence="2" type="ORF">TNCT_204841</name>
</gene>
<comment type="caution">
    <text evidence="2">The sequence shown here is derived from an EMBL/GenBank/DDBJ whole genome shotgun (WGS) entry which is preliminary data.</text>
</comment>
<feature type="region of interest" description="Disordered" evidence="1">
    <location>
        <begin position="107"/>
        <end position="133"/>
    </location>
</feature>
<evidence type="ECO:0000256" key="1">
    <source>
        <dbReference type="SAM" id="MobiDB-lite"/>
    </source>
</evidence>
<keyword evidence="3" id="KW-1185">Reference proteome</keyword>
<reference evidence="2" key="1">
    <citation type="submission" date="2020-07" db="EMBL/GenBank/DDBJ databases">
        <title>Multicomponent nature underlies the extraordinary mechanical properties of spider dragline silk.</title>
        <authorList>
            <person name="Kono N."/>
            <person name="Nakamura H."/>
            <person name="Mori M."/>
            <person name="Yoshida Y."/>
            <person name="Ohtoshi R."/>
            <person name="Malay A.D."/>
            <person name="Moran D.A.P."/>
            <person name="Tomita M."/>
            <person name="Numata K."/>
            <person name="Arakawa K."/>
        </authorList>
    </citation>
    <scope>NUCLEOTIDE SEQUENCE</scope>
</reference>
<accession>A0A8X6HEK8</accession>
<sequence length="160" mass="17922">MSTPFDDMDLSPVPSRPNTLTAEETPCQRLERTSGAIKRFTTTKDKYKLILDFLEKEGSNNIEDPFYVKIPKEHHEMTNLFDSGGSDFSSISRCSAVGCPIHSSQANTPLHTAKITPPSTSKSTTKRKEDELQLPLSRKTARRVLLETPQYIDLNLGKPI</sequence>
<feature type="region of interest" description="Disordered" evidence="1">
    <location>
        <begin position="1"/>
        <end position="23"/>
    </location>
</feature>
<dbReference type="EMBL" id="BMAO01008080">
    <property type="protein sequence ID" value="GFR20615.1"/>
    <property type="molecule type" value="Genomic_DNA"/>
</dbReference>
<evidence type="ECO:0000313" key="2">
    <source>
        <dbReference type="EMBL" id="GFR20615.1"/>
    </source>
</evidence>
<name>A0A8X6HEK8_TRICU</name>